<feature type="chain" id="PRO_5042855854" description="Lipocalin-5 1" evidence="1">
    <location>
        <begin position="21"/>
        <end position="140"/>
    </location>
</feature>
<feature type="non-terminal residue" evidence="2">
    <location>
        <position position="140"/>
    </location>
</feature>
<evidence type="ECO:0008006" key="4">
    <source>
        <dbReference type="Google" id="ProtNLM"/>
    </source>
</evidence>
<evidence type="ECO:0000256" key="1">
    <source>
        <dbReference type="SAM" id="SignalP"/>
    </source>
</evidence>
<comment type="caution">
    <text evidence="2">The sequence shown here is derived from an EMBL/GenBank/DDBJ whole genome shotgun (WGS) entry which is preliminary data.</text>
</comment>
<proteinExistence type="predicted"/>
<name>A0AAQ4EK60_AMBAM</name>
<feature type="signal peptide" evidence="1">
    <location>
        <begin position="1"/>
        <end position="20"/>
    </location>
</feature>
<dbReference type="EMBL" id="JARKHS020014467">
    <property type="protein sequence ID" value="KAK8775146.1"/>
    <property type="molecule type" value="Genomic_DNA"/>
</dbReference>
<protein>
    <recommendedName>
        <fullName evidence="4">Lipocalin-5 1</fullName>
    </recommendedName>
</protein>
<gene>
    <name evidence="2" type="ORF">V5799_031509</name>
</gene>
<dbReference type="AlphaFoldDB" id="A0AAQ4EK60"/>
<evidence type="ECO:0000313" key="2">
    <source>
        <dbReference type="EMBL" id="KAK8775146.1"/>
    </source>
</evidence>
<dbReference type="Proteomes" id="UP001321473">
    <property type="component" value="Unassembled WGS sequence"/>
</dbReference>
<reference evidence="2 3" key="1">
    <citation type="journal article" date="2023" name="Arcadia Sci">
        <title>De novo assembly of a long-read Amblyomma americanum tick genome.</title>
        <authorList>
            <person name="Chou S."/>
            <person name="Poskanzer K.E."/>
            <person name="Rollins M."/>
            <person name="Thuy-Boun P.S."/>
        </authorList>
    </citation>
    <scope>NUCLEOTIDE SEQUENCE [LARGE SCALE GENOMIC DNA]</scope>
    <source>
        <strain evidence="2">F_SG_1</strain>
        <tissue evidence="2">Salivary glands</tissue>
    </source>
</reference>
<keyword evidence="1" id="KW-0732">Signal</keyword>
<accession>A0AAQ4EK60</accession>
<sequence length="140" mass="15600">MGQVAALYVVAFCYATAVVAKLADPGGPHQLHYDVADSFKVFENFPFSVAIGDSDHDGVLECIAANRTEIDPAAQTATFVWLFQETDYSPKRDVPFYVKVGDEPGTLTFTVANDPTLREGRYYYTDYENCVVLDMEYHGH</sequence>
<evidence type="ECO:0000313" key="3">
    <source>
        <dbReference type="Proteomes" id="UP001321473"/>
    </source>
</evidence>
<keyword evidence="3" id="KW-1185">Reference proteome</keyword>
<organism evidence="2 3">
    <name type="scientific">Amblyomma americanum</name>
    <name type="common">Lone star tick</name>
    <dbReference type="NCBI Taxonomy" id="6943"/>
    <lineage>
        <taxon>Eukaryota</taxon>
        <taxon>Metazoa</taxon>
        <taxon>Ecdysozoa</taxon>
        <taxon>Arthropoda</taxon>
        <taxon>Chelicerata</taxon>
        <taxon>Arachnida</taxon>
        <taxon>Acari</taxon>
        <taxon>Parasitiformes</taxon>
        <taxon>Ixodida</taxon>
        <taxon>Ixodoidea</taxon>
        <taxon>Ixodidae</taxon>
        <taxon>Amblyomminae</taxon>
        <taxon>Amblyomma</taxon>
    </lineage>
</organism>